<dbReference type="EMBL" id="JAODWD010000001">
    <property type="protein sequence ID" value="MCT7657822.1"/>
    <property type="molecule type" value="Genomic_DNA"/>
</dbReference>
<evidence type="ECO:0000256" key="2">
    <source>
        <dbReference type="SAM" id="Phobius"/>
    </source>
</evidence>
<accession>A0ABT2M6D7</accession>
<keyword evidence="2" id="KW-0472">Membrane</keyword>
<name>A0ABT2M6D7_9MYCO</name>
<protein>
    <recommendedName>
        <fullName evidence="5">Serine/threonine protein kinase</fullName>
    </recommendedName>
</protein>
<gene>
    <name evidence="3" type="ORF">N4S67_05255</name>
</gene>
<keyword evidence="2" id="KW-1133">Transmembrane helix</keyword>
<proteinExistence type="predicted"/>
<comment type="caution">
    <text evidence="3">The sequence shown here is derived from an EMBL/GenBank/DDBJ whole genome shotgun (WGS) entry which is preliminary data.</text>
</comment>
<dbReference type="Proteomes" id="UP001206639">
    <property type="component" value="Unassembled WGS sequence"/>
</dbReference>
<feature type="region of interest" description="Disordered" evidence="1">
    <location>
        <begin position="115"/>
        <end position="134"/>
    </location>
</feature>
<evidence type="ECO:0000256" key="1">
    <source>
        <dbReference type="SAM" id="MobiDB-lite"/>
    </source>
</evidence>
<reference evidence="4" key="1">
    <citation type="submission" date="2023-07" db="EMBL/GenBank/DDBJ databases">
        <authorList>
            <person name="Deng Y."/>
            <person name="Zhang Y.-Q."/>
        </authorList>
    </citation>
    <scope>NUCLEOTIDE SEQUENCE [LARGE SCALE GENOMIC DNA]</scope>
    <source>
        <strain evidence="4">CPCC 205710</strain>
    </source>
</reference>
<keyword evidence="4" id="KW-1185">Reference proteome</keyword>
<evidence type="ECO:0000313" key="4">
    <source>
        <dbReference type="Proteomes" id="UP001206639"/>
    </source>
</evidence>
<sequence>MSSAPPPDRPETSVSEDDVYGLDPDEADTGPLPVQTPASTAAPGWGAGPADDWGPDPGPNTWAGRFDTPLTVSPRPKQRQRDPKVLYYVAGAIVALAVVAGVAFLFLRSSDDREALSAGPETSTPQGPPTPNADEQRLLRMLPLGYSPDACEPADVSNDAVAQVDCDANTDTGGPESATFALAPDKAALDAALNDVMQGAQRVNCPGNIQSPGPWRRNATPQKVAGTLFCGLQEGRPTVAWTDDARLVVTVARAGPSGPTFPELYAWWASHS</sequence>
<keyword evidence="2" id="KW-0812">Transmembrane</keyword>
<feature type="transmembrane region" description="Helical" evidence="2">
    <location>
        <begin position="85"/>
        <end position="107"/>
    </location>
</feature>
<evidence type="ECO:0008006" key="5">
    <source>
        <dbReference type="Google" id="ProtNLM"/>
    </source>
</evidence>
<dbReference type="RefSeq" id="WP_260991837.1">
    <property type="nucleotide sequence ID" value="NZ_JAODWD010000001.1"/>
</dbReference>
<evidence type="ECO:0000313" key="3">
    <source>
        <dbReference type="EMBL" id="MCT7657822.1"/>
    </source>
</evidence>
<feature type="compositionally biased region" description="Low complexity" evidence="1">
    <location>
        <begin position="41"/>
        <end position="52"/>
    </location>
</feature>
<organism evidence="3 4">
    <name type="scientific">Mycobacterium deserti</name>
    <dbReference type="NCBI Taxonomy" id="2978347"/>
    <lineage>
        <taxon>Bacteria</taxon>
        <taxon>Bacillati</taxon>
        <taxon>Actinomycetota</taxon>
        <taxon>Actinomycetes</taxon>
        <taxon>Mycobacteriales</taxon>
        <taxon>Mycobacteriaceae</taxon>
        <taxon>Mycobacterium</taxon>
    </lineage>
</organism>
<feature type="region of interest" description="Disordered" evidence="1">
    <location>
        <begin position="1"/>
        <end position="81"/>
    </location>
</feature>
<feature type="compositionally biased region" description="Acidic residues" evidence="1">
    <location>
        <begin position="14"/>
        <end position="28"/>
    </location>
</feature>